<protein>
    <recommendedName>
        <fullName evidence="10">Gmh1p</fullName>
    </recommendedName>
</protein>
<evidence type="ECO:0000256" key="1">
    <source>
        <dbReference type="ARBA" id="ARBA00004141"/>
    </source>
</evidence>
<sequence length="274" mass="32235">MSYLPTYSDDFPTGQAGRRQRSNGNDNAQQLEYSQQSVPMVIKRLFKTPKNLDLETASWEMFHLILHPRKAYRSIYYQRQTKNQWARDDPSFFIFQIVLISISSVTWSIYNSGFNNENGNMGVLGIIGHFFKSLIMMVFLDFFIFGFVMATIFYFLLNRSYFKFKSSQNTVVEWAYCFDVHCNSFLIILLCLYFIQFLLLPIINLQNWISLLIGNSLYCFAIGHYFILTFYGYNQLPFLKNLNFILLPTLGLSIIYLISLFGIDLSKRLSFYNY</sequence>
<dbReference type="AlphaFoldDB" id="A0AA35J1M1"/>
<evidence type="ECO:0000256" key="6">
    <source>
        <dbReference type="SAM" id="MobiDB-lite"/>
    </source>
</evidence>
<dbReference type="PANTHER" id="PTHR12841:SF6">
    <property type="entry name" value="PROTEIN UNC-50 HOMOLOG"/>
    <property type="match status" value="1"/>
</dbReference>
<dbReference type="GO" id="GO:0000139">
    <property type="term" value="C:Golgi membrane"/>
    <property type="evidence" value="ECO:0007669"/>
    <property type="project" value="TreeGrafter"/>
</dbReference>
<feature type="transmembrane region" description="Helical" evidence="7">
    <location>
        <begin position="209"/>
        <end position="232"/>
    </location>
</feature>
<dbReference type="Proteomes" id="UP001162090">
    <property type="component" value="Chromosome 11"/>
</dbReference>
<proteinExistence type="inferred from homology"/>
<feature type="transmembrane region" description="Helical" evidence="7">
    <location>
        <begin position="185"/>
        <end position="203"/>
    </location>
</feature>
<feature type="transmembrane region" description="Helical" evidence="7">
    <location>
        <begin position="130"/>
        <end position="157"/>
    </location>
</feature>
<reference evidence="8" key="1">
    <citation type="submission" date="2022-10" db="EMBL/GenBank/DDBJ databases">
        <authorList>
            <person name="Byrne P K."/>
        </authorList>
    </citation>
    <scope>NUCLEOTIDE SEQUENCE</scope>
    <source>
        <strain evidence="8">CBS7001</strain>
    </source>
</reference>
<evidence type="ECO:0008006" key="10">
    <source>
        <dbReference type="Google" id="ProtNLM"/>
    </source>
</evidence>
<dbReference type="Pfam" id="PF05216">
    <property type="entry name" value="UNC-50"/>
    <property type="match status" value="1"/>
</dbReference>
<organism evidence="8 9">
    <name type="scientific">Saccharomyces uvarum</name>
    <name type="common">Yeast</name>
    <name type="synonym">Saccharomyces bayanus var. uvarum</name>
    <dbReference type="NCBI Taxonomy" id="230603"/>
    <lineage>
        <taxon>Eukaryota</taxon>
        <taxon>Fungi</taxon>
        <taxon>Dikarya</taxon>
        <taxon>Ascomycota</taxon>
        <taxon>Saccharomycotina</taxon>
        <taxon>Saccharomycetes</taxon>
        <taxon>Saccharomycetales</taxon>
        <taxon>Saccharomycetaceae</taxon>
        <taxon>Saccharomyces</taxon>
    </lineage>
</organism>
<evidence type="ECO:0000256" key="3">
    <source>
        <dbReference type="ARBA" id="ARBA00022692"/>
    </source>
</evidence>
<keyword evidence="5 7" id="KW-0472">Membrane</keyword>
<evidence type="ECO:0000256" key="7">
    <source>
        <dbReference type="SAM" id="Phobius"/>
    </source>
</evidence>
<dbReference type="PANTHER" id="PTHR12841">
    <property type="entry name" value="PROTEIN UNC-50 HOMOLOG"/>
    <property type="match status" value="1"/>
</dbReference>
<dbReference type="EMBL" id="OX365922">
    <property type="protein sequence ID" value="CAI4045511.1"/>
    <property type="molecule type" value="Genomic_DNA"/>
</dbReference>
<accession>A0AA35J1M1</accession>
<feature type="transmembrane region" description="Helical" evidence="7">
    <location>
        <begin position="92"/>
        <end position="110"/>
    </location>
</feature>
<comment type="subcellular location">
    <subcellularLocation>
        <location evidence="1">Membrane</location>
        <topology evidence="1">Multi-pass membrane protein</topology>
    </subcellularLocation>
</comment>
<evidence type="ECO:0000313" key="8">
    <source>
        <dbReference type="EMBL" id="CAI4045511.1"/>
    </source>
</evidence>
<feature type="region of interest" description="Disordered" evidence="6">
    <location>
        <begin position="1"/>
        <end position="25"/>
    </location>
</feature>
<evidence type="ECO:0000256" key="2">
    <source>
        <dbReference type="ARBA" id="ARBA00006293"/>
    </source>
</evidence>
<dbReference type="InterPro" id="IPR007881">
    <property type="entry name" value="UNC-50"/>
</dbReference>
<evidence type="ECO:0000256" key="5">
    <source>
        <dbReference type="ARBA" id="ARBA00023136"/>
    </source>
</evidence>
<keyword evidence="3 7" id="KW-0812">Transmembrane</keyword>
<comment type="similarity">
    <text evidence="2">Belongs to the unc-50 family.</text>
</comment>
<keyword evidence="4 7" id="KW-1133">Transmembrane helix</keyword>
<name>A0AA35J1M1_SACUV</name>
<feature type="transmembrane region" description="Helical" evidence="7">
    <location>
        <begin position="244"/>
        <end position="263"/>
    </location>
</feature>
<evidence type="ECO:0000313" key="9">
    <source>
        <dbReference type="Proteomes" id="UP001162090"/>
    </source>
</evidence>
<gene>
    <name evidence="8" type="primary">SUVC11G2450</name>
    <name evidence="8" type="ORF">SUVC_11G2450</name>
</gene>
<evidence type="ECO:0000256" key="4">
    <source>
        <dbReference type="ARBA" id="ARBA00022989"/>
    </source>
</evidence>